<dbReference type="Proteomes" id="UP000241421">
    <property type="component" value="Unassembled WGS sequence"/>
</dbReference>
<protein>
    <submittedName>
        <fullName evidence="1">Uncharacterized protein</fullName>
    </submittedName>
</protein>
<accession>A0A2U2HLV5</accession>
<dbReference type="EMBL" id="PXWF02000185">
    <property type="protein sequence ID" value="PWF48508.1"/>
    <property type="molecule type" value="Genomic_DNA"/>
</dbReference>
<comment type="caution">
    <text evidence="1">The sequence shown here is derived from an EMBL/GenBank/DDBJ whole genome shotgun (WGS) entry which is preliminary data.</text>
</comment>
<evidence type="ECO:0000313" key="1">
    <source>
        <dbReference type="EMBL" id="PWF48508.1"/>
    </source>
</evidence>
<reference evidence="1 2" key="1">
    <citation type="submission" date="2018-04" db="EMBL/GenBank/DDBJ databases">
        <title>Massilia violaceinigra sp. nov., a novel purple-pigmented bacterium isolated from Tianshan glacier, Xinjiang, China.</title>
        <authorList>
            <person name="Wang H."/>
        </authorList>
    </citation>
    <scope>NUCLEOTIDE SEQUENCE [LARGE SCALE GENOMIC DNA]</scope>
    <source>
        <strain evidence="1 2">B448-2</strain>
    </source>
</reference>
<name>A0A2U2HLV5_9BURK</name>
<sequence>MGHATRTECAKKGLAVEYFILNWTASCCNARVISYTRRLVGNSIFHKVWKPRLVLIYLLDTTNQIGICVCQILLIFSRANNFLGCSGLDQASLLSIANDLLTCLRQ</sequence>
<organism evidence="1 2">
    <name type="scientific">Massilia glaciei</name>
    <dbReference type="NCBI Taxonomy" id="1524097"/>
    <lineage>
        <taxon>Bacteria</taxon>
        <taxon>Pseudomonadati</taxon>
        <taxon>Pseudomonadota</taxon>
        <taxon>Betaproteobacteria</taxon>
        <taxon>Burkholderiales</taxon>
        <taxon>Oxalobacteraceae</taxon>
        <taxon>Telluria group</taxon>
        <taxon>Massilia</taxon>
    </lineage>
</organism>
<gene>
    <name evidence="1" type="ORF">C7C56_011470</name>
</gene>
<evidence type="ECO:0000313" key="2">
    <source>
        <dbReference type="Proteomes" id="UP000241421"/>
    </source>
</evidence>
<keyword evidence="2" id="KW-1185">Reference proteome</keyword>
<dbReference type="AlphaFoldDB" id="A0A2U2HLV5"/>
<proteinExistence type="predicted"/>